<evidence type="ECO:0000256" key="1">
    <source>
        <dbReference type="SAM" id="Phobius"/>
    </source>
</evidence>
<name>A0ABW1KMX3_9ACTN</name>
<protein>
    <submittedName>
        <fullName evidence="3">DUF4190 domain-containing protein</fullName>
    </submittedName>
</protein>
<dbReference type="Pfam" id="PF13828">
    <property type="entry name" value="DUF4190"/>
    <property type="match status" value="1"/>
</dbReference>
<reference evidence="4" key="1">
    <citation type="journal article" date="2019" name="Int. J. Syst. Evol. Microbiol.">
        <title>The Global Catalogue of Microorganisms (GCM) 10K type strain sequencing project: providing services to taxonomists for standard genome sequencing and annotation.</title>
        <authorList>
            <consortium name="The Broad Institute Genomics Platform"/>
            <consortium name="The Broad Institute Genome Sequencing Center for Infectious Disease"/>
            <person name="Wu L."/>
            <person name="Ma J."/>
        </authorList>
    </citation>
    <scope>NUCLEOTIDE SEQUENCE [LARGE SCALE GENOMIC DNA]</scope>
    <source>
        <strain evidence="4">ZS-35-S2</strain>
    </source>
</reference>
<keyword evidence="1" id="KW-0812">Transmembrane</keyword>
<keyword evidence="1" id="KW-1133">Transmembrane helix</keyword>
<proteinExistence type="predicted"/>
<evidence type="ECO:0000313" key="4">
    <source>
        <dbReference type="Proteomes" id="UP001596203"/>
    </source>
</evidence>
<organism evidence="3 4">
    <name type="scientific">Plantactinospora solaniradicis</name>
    <dbReference type="NCBI Taxonomy" id="1723736"/>
    <lineage>
        <taxon>Bacteria</taxon>
        <taxon>Bacillati</taxon>
        <taxon>Actinomycetota</taxon>
        <taxon>Actinomycetes</taxon>
        <taxon>Micromonosporales</taxon>
        <taxon>Micromonosporaceae</taxon>
        <taxon>Plantactinospora</taxon>
    </lineage>
</organism>
<dbReference type="InterPro" id="IPR025241">
    <property type="entry name" value="DUF4190"/>
</dbReference>
<keyword evidence="4" id="KW-1185">Reference proteome</keyword>
<accession>A0ABW1KMX3</accession>
<dbReference type="Proteomes" id="UP001596203">
    <property type="component" value="Unassembled WGS sequence"/>
</dbReference>
<gene>
    <name evidence="3" type="ORF">ACFP2T_43300</name>
</gene>
<dbReference type="EMBL" id="JBHSPR010000084">
    <property type="protein sequence ID" value="MFC6022965.1"/>
    <property type="molecule type" value="Genomic_DNA"/>
</dbReference>
<dbReference type="RefSeq" id="WP_377432873.1">
    <property type="nucleotide sequence ID" value="NZ_JBHSPR010000084.1"/>
</dbReference>
<keyword evidence="1" id="KW-0472">Membrane</keyword>
<feature type="transmembrane region" description="Helical" evidence="1">
    <location>
        <begin position="12"/>
        <end position="39"/>
    </location>
</feature>
<comment type="caution">
    <text evidence="3">The sequence shown here is derived from an EMBL/GenBank/DDBJ whole genome shotgun (WGS) entry which is preliminary data.</text>
</comment>
<sequence length="88" mass="9369">MYPPHRPQRSSLAIWSLALGIVSVPWCAGTLVIPVAAIITGHLARREIQAAPDLRGRVMAGWGLGLGYVSLAFAIFVYAGVGINISQQ</sequence>
<feature type="transmembrane region" description="Helical" evidence="1">
    <location>
        <begin position="59"/>
        <end position="81"/>
    </location>
</feature>
<feature type="domain" description="DUF4190" evidence="2">
    <location>
        <begin position="12"/>
        <end position="76"/>
    </location>
</feature>
<evidence type="ECO:0000259" key="2">
    <source>
        <dbReference type="Pfam" id="PF13828"/>
    </source>
</evidence>
<evidence type="ECO:0000313" key="3">
    <source>
        <dbReference type="EMBL" id="MFC6022965.1"/>
    </source>
</evidence>